<gene>
    <name evidence="6" type="ORF">D187_007293</name>
</gene>
<dbReference type="RefSeq" id="WP_020918601.1">
    <property type="nucleotide sequence ID" value="NZ_ANAH02000065.1"/>
</dbReference>
<evidence type="ECO:0000256" key="1">
    <source>
        <dbReference type="ARBA" id="ARBA00023015"/>
    </source>
</evidence>
<feature type="domain" description="HTH tetR-type" evidence="5">
    <location>
        <begin position="15"/>
        <end position="75"/>
    </location>
</feature>
<keyword evidence="7" id="KW-1185">Reference proteome</keyword>
<proteinExistence type="predicted"/>
<evidence type="ECO:0000259" key="5">
    <source>
        <dbReference type="PROSITE" id="PS50977"/>
    </source>
</evidence>
<sequence>MSPEQPAGRKSRFSEERRAEVYRATIALIAERGYQGASIDEIAVRTQTSKATLYRQWGDKSNLVLTALRAESGLAVETIDTGSLDGDLTALMDMFGARAGQNVRLVLTIADAAQRDLELHTTLVRYGMPELSGIERILSRAVERGELPADHPAIPHVPHLLIGALFGVAVIEGPEARIDAERMRGFLSDVLLPLLGRCE</sequence>
<name>S9QK39_CYSF2</name>
<dbReference type="PANTHER" id="PTHR30055:SF234">
    <property type="entry name" value="HTH-TYPE TRANSCRIPTIONAL REGULATOR BETI"/>
    <property type="match status" value="1"/>
</dbReference>
<dbReference type="AlphaFoldDB" id="S9QK39"/>
<dbReference type="InterPro" id="IPR011075">
    <property type="entry name" value="TetR_C"/>
</dbReference>
<dbReference type="InterPro" id="IPR009057">
    <property type="entry name" value="Homeodomain-like_sf"/>
</dbReference>
<dbReference type="GO" id="GO:0000976">
    <property type="term" value="F:transcription cis-regulatory region binding"/>
    <property type="evidence" value="ECO:0007669"/>
    <property type="project" value="TreeGrafter"/>
</dbReference>
<evidence type="ECO:0000256" key="4">
    <source>
        <dbReference type="PROSITE-ProRule" id="PRU00335"/>
    </source>
</evidence>
<dbReference type="InterPro" id="IPR050109">
    <property type="entry name" value="HTH-type_TetR-like_transc_reg"/>
</dbReference>
<organism evidence="6 7">
    <name type="scientific">Cystobacter fuscus (strain ATCC 25194 / DSM 2262 / NBRC 100088 / M29)</name>
    <dbReference type="NCBI Taxonomy" id="1242864"/>
    <lineage>
        <taxon>Bacteria</taxon>
        <taxon>Pseudomonadati</taxon>
        <taxon>Myxococcota</taxon>
        <taxon>Myxococcia</taxon>
        <taxon>Myxococcales</taxon>
        <taxon>Cystobacterineae</taxon>
        <taxon>Archangiaceae</taxon>
        <taxon>Cystobacter</taxon>
    </lineage>
</organism>
<evidence type="ECO:0000313" key="7">
    <source>
        <dbReference type="Proteomes" id="UP000011682"/>
    </source>
</evidence>
<accession>S9QK39</accession>
<evidence type="ECO:0000256" key="2">
    <source>
        <dbReference type="ARBA" id="ARBA00023125"/>
    </source>
</evidence>
<dbReference type="Proteomes" id="UP000011682">
    <property type="component" value="Unassembled WGS sequence"/>
</dbReference>
<keyword evidence="1" id="KW-0805">Transcription regulation</keyword>
<dbReference type="SUPFAM" id="SSF48498">
    <property type="entry name" value="Tetracyclin repressor-like, C-terminal domain"/>
    <property type="match status" value="1"/>
</dbReference>
<dbReference type="InterPro" id="IPR001647">
    <property type="entry name" value="HTH_TetR"/>
</dbReference>
<feature type="DNA-binding region" description="H-T-H motif" evidence="4">
    <location>
        <begin position="38"/>
        <end position="57"/>
    </location>
</feature>
<dbReference type="Pfam" id="PF16859">
    <property type="entry name" value="TetR_C_11"/>
    <property type="match status" value="1"/>
</dbReference>
<keyword evidence="3" id="KW-0804">Transcription</keyword>
<dbReference type="eggNOG" id="COG1309">
    <property type="taxonomic scope" value="Bacteria"/>
</dbReference>
<dbReference type="Pfam" id="PF00440">
    <property type="entry name" value="TetR_N"/>
    <property type="match status" value="1"/>
</dbReference>
<dbReference type="InterPro" id="IPR036271">
    <property type="entry name" value="Tet_transcr_reg_TetR-rel_C_sf"/>
</dbReference>
<dbReference type="PROSITE" id="PS50977">
    <property type="entry name" value="HTH_TETR_2"/>
    <property type="match status" value="1"/>
</dbReference>
<dbReference type="SUPFAM" id="SSF46689">
    <property type="entry name" value="Homeodomain-like"/>
    <property type="match status" value="1"/>
</dbReference>
<reference evidence="6" key="1">
    <citation type="submission" date="2013-05" db="EMBL/GenBank/DDBJ databases">
        <title>Genome assembly of Cystobacter fuscus DSM 2262.</title>
        <authorList>
            <person name="Sharma G."/>
            <person name="Khatri I."/>
            <person name="Kaur C."/>
            <person name="Mayilraj S."/>
            <person name="Subramanian S."/>
        </authorList>
    </citation>
    <scope>NUCLEOTIDE SEQUENCE [LARGE SCALE GENOMIC DNA]</scope>
    <source>
        <strain evidence="6">DSM 2262</strain>
    </source>
</reference>
<dbReference type="Gene3D" id="1.10.357.10">
    <property type="entry name" value="Tetracycline Repressor, domain 2"/>
    <property type="match status" value="1"/>
</dbReference>
<dbReference type="PANTHER" id="PTHR30055">
    <property type="entry name" value="HTH-TYPE TRANSCRIPTIONAL REGULATOR RUTR"/>
    <property type="match status" value="1"/>
</dbReference>
<keyword evidence="2 4" id="KW-0238">DNA-binding</keyword>
<dbReference type="Gene3D" id="1.10.10.60">
    <property type="entry name" value="Homeodomain-like"/>
    <property type="match status" value="1"/>
</dbReference>
<evidence type="ECO:0000256" key="3">
    <source>
        <dbReference type="ARBA" id="ARBA00023163"/>
    </source>
</evidence>
<evidence type="ECO:0000313" key="6">
    <source>
        <dbReference type="EMBL" id="EPX56858.1"/>
    </source>
</evidence>
<comment type="caution">
    <text evidence="6">The sequence shown here is derived from an EMBL/GenBank/DDBJ whole genome shotgun (WGS) entry which is preliminary data.</text>
</comment>
<dbReference type="OrthoDB" id="9796019at2"/>
<dbReference type="GO" id="GO:0003700">
    <property type="term" value="F:DNA-binding transcription factor activity"/>
    <property type="evidence" value="ECO:0007669"/>
    <property type="project" value="TreeGrafter"/>
</dbReference>
<protein>
    <submittedName>
        <fullName evidence="6">Transcriptional regulator, TetR family</fullName>
    </submittedName>
</protein>
<dbReference type="EMBL" id="ANAH02000065">
    <property type="protein sequence ID" value="EPX56858.1"/>
    <property type="molecule type" value="Genomic_DNA"/>
</dbReference>